<name>A0ABU1LI99_9FLAO</name>
<keyword evidence="3" id="KW-1185">Reference proteome</keyword>
<accession>A0ABU1LI99</accession>
<reference evidence="2 3" key="1">
    <citation type="submission" date="2023-07" db="EMBL/GenBank/DDBJ databases">
        <title>Sorghum-associated microbial communities from plants grown in Nebraska, USA.</title>
        <authorList>
            <person name="Schachtman D."/>
        </authorList>
    </citation>
    <scope>NUCLEOTIDE SEQUENCE [LARGE SCALE GENOMIC DNA]</scope>
    <source>
        <strain evidence="2 3">DS1709</strain>
    </source>
</reference>
<protein>
    <recommendedName>
        <fullName evidence="1">Lantibiotic dehydratase N-terminal domain-containing protein</fullName>
    </recommendedName>
</protein>
<feature type="domain" description="Lantibiotic dehydratase N-terminal" evidence="1">
    <location>
        <begin position="44"/>
        <end position="689"/>
    </location>
</feature>
<organism evidence="2 3">
    <name type="scientific">Chryseobacterium geocarposphaerae</name>
    <dbReference type="NCBI Taxonomy" id="1416776"/>
    <lineage>
        <taxon>Bacteria</taxon>
        <taxon>Pseudomonadati</taxon>
        <taxon>Bacteroidota</taxon>
        <taxon>Flavobacteriia</taxon>
        <taxon>Flavobacteriales</taxon>
        <taxon>Weeksellaceae</taxon>
        <taxon>Chryseobacterium group</taxon>
        <taxon>Chryseobacterium</taxon>
    </lineage>
</organism>
<evidence type="ECO:0000313" key="2">
    <source>
        <dbReference type="EMBL" id="MDR6406434.1"/>
    </source>
</evidence>
<dbReference type="EMBL" id="JAVDQS010000012">
    <property type="protein sequence ID" value="MDR6406434.1"/>
    <property type="molecule type" value="Genomic_DNA"/>
</dbReference>
<proteinExistence type="predicted"/>
<sequence>MPQFPYQFFEEYIVRTPLFSYKDFQEKLGREEILDDELKEICSNPVFQEAIYLASPYLHEEIQQWFSGKGFSLKEYQKLKNTILKYYSRISTRCTPFCLFSFVHLGNFNNEKAIHDNLNNIRDTKLDMHFLVSLAKSFEKIPKLKNQLRFFPNNSIYQIRDNIRYVEYEYNSGKRNYFISSAPFTDELQRVLEFSEEGKTITQIVKILINEEINENEAKEFLDELIENQVLVSEMEPNVSGIDFLETIISVLNKIKAEKEVKTLLSTISKLKEIDQQIGNSVSIYSEIEDLIKGFEIDYEKKFLFQTDLYSENVFTLPTSWKRKLKEGISFLNKISLLQKDSQFEKFKKVFNERFETQEMPLAYVLDVEVGIGYRQNVQAKGVHHYLEDIKLPISGKNQSLTIELTAIHKILNEKLQQALWKNKTVINLSEDDFKDFEEKWNDLPETISFMAEVISEGNQEKLFLNGSTGSSAASFLGRFCSEKSTVQNLTKTITRKEEELNQDYILGEIIHLPEARIGNVIRRPTLRKYEIPYLAQSVLPKENQISVDDLYISLKNNRIVLRSKKLNRKVKPYLTNAHNYFSGTLPVYHFLADFHSQDTRPGLWFNWGGLEDIYQFLPRVEYNNIILSKAQWRIIDKEIYALEQLISDKKQFLSQLKDWRNERKIPAWIQWVKSDNKLTVNLENIDMVKMFIDSVKSERSIIIEEFLYNENDDFKREFIFPMYKIT</sequence>
<dbReference type="RefSeq" id="WP_115983144.1">
    <property type="nucleotide sequence ID" value="NZ_JAVDQS010000012.1"/>
</dbReference>
<gene>
    <name evidence="2" type="ORF">J2781_003394</name>
</gene>
<dbReference type="Pfam" id="PF04738">
    <property type="entry name" value="Lant_dehydr_N"/>
    <property type="match status" value="1"/>
</dbReference>
<dbReference type="Proteomes" id="UP001184853">
    <property type="component" value="Unassembled WGS sequence"/>
</dbReference>
<dbReference type="InterPro" id="IPR006827">
    <property type="entry name" value="Lant_deHydtase_N"/>
</dbReference>
<comment type="caution">
    <text evidence="2">The sequence shown here is derived from an EMBL/GenBank/DDBJ whole genome shotgun (WGS) entry which is preliminary data.</text>
</comment>
<evidence type="ECO:0000259" key="1">
    <source>
        <dbReference type="Pfam" id="PF04738"/>
    </source>
</evidence>
<evidence type="ECO:0000313" key="3">
    <source>
        <dbReference type="Proteomes" id="UP001184853"/>
    </source>
</evidence>